<keyword evidence="2" id="KW-0378">Hydrolase</keyword>
<feature type="domain" description="Nudix hydrolase" evidence="1">
    <location>
        <begin position="37"/>
        <end position="199"/>
    </location>
</feature>
<dbReference type="PROSITE" id="PS51462">
    <property type="entry name" value="NUDIX"/>
    <property type="match status" value="1"/>
</dbReference>
<dbReference type="EMBL" id="AMFJ01000154">
    <property type="protein sequence ID" value="EKE29528.1"/>
    <property type="molecule type" value="Genomic_DNA"/>
</dbReference>
<gene>
    <name evidence="2" type="ORF">ACD_2C00154G0005</name>
</gene>
<dbReference type="Gene3D" id="3.90.79.10">
    <property type="entry name" value="Nucleoside Triphosphate Pyrophosphohydrolase"/>
    <property type="match status" value="1"/>
</dbReference>
<dbReference type="GO" id="GO:0016787">
    <property type="term" value="F:hydrolase activity"/>
    <property type="evidence" value="ECO:0007669"/>
    <property type="project" value="UniProtKB-KW"/>
</dbReference>
<organism evidence="2">
    <name type="scientific">uncultured bacterium</name>
    <name type="common">gcode 4</name>
    <dbReference type="NCBI Taxonomy" id="1234023"/>
    <lineage>
        <taxon>Bacteria</taxon>
        <taxon>environmental samples</taxon>
    </lineage>
</organism>
<accession>K2G2U5</accession>
<dbReference type="AlphaFoldDB" id="K2G2U5"/>
<sequence length="219" mass="26597">MKEEIVIYDREWMLLWTVDRKQFIEEQKEEFMKCSGVTRAAWSIWVLMMDTAKRIRLVKRWNTSECSFVFDKAVWWHARPWESPDVTAMREVWEELWIKSVVASDENEFSTLLKKVDLNKVAVLQIIDHDKWLRAMINPKNEDDPPYERRFNATIFFAIYDWKFRLDNLEAVSHESIDLDRVIDMINSEPEKYTSWLQDLIAKYSWKMNQLFKVHFDLM</sequence>
<dbReference type="InterPro" id="IPR015797">
    <property type="entry name" value="NUDIX_hydrolase-like_dom_sf"/>
</dbReference>
<evidence type="ECO:0000313" key="2">
    <source>
        <dbReference type="EMBL" id="EKE29528.1"/>
    </source>
</evidence>
<dbReference type="SUPFAM" id="SSF55811">
    <property type="entry name" value="Nudix"/>
    <property type="match status" value="1"/>
</dbReference>
<proteinExistence type="predicted"/>
<reference evidence="2" key="1">
    <citation type="journal article" date="2012" name="Science">
        <title>Fermentation, hydrogen, and sulfur metabolism in multiple uncultivated bacterial phyla.</title>
        <authorList>
            <person name="Wrighton K.C."/>
            <person name="Thomas B.C."/>
            <person name="Sharon I."/>
            <person name="Miller C.S."/>
            <person name="Castelle C.J."/>
            <person name="VerBerkmoes N.C."/>
            <person name="Wilkins M.J."/>
            <person name="Hettich R.L."/>
            <person name="Lipton M.S."/>
            <person name="Williams K.H."/>
            <person name="Long P.E."/>
            <person name="Banfield J.F."/>
        </authorList>
    </citation>
    <scope>NUCLEOTIDE SEQUENCE [LARGE SCALE GENOMIC DNA]</scope>
</reference>
<name>K2G2U5_9BACT</name>
<comment type="caution">
    <text evidence="2">The sequence shown here is derived from an EMBL/GenBank/DDBJ whole genome shotgun (WGS) entry which is preliminary data.</text>
</comment>
<dbReference type="InterPro" id="IPR000086">
    <property type="entry name" value="NUDIX_hydrolase_dom"/>
</dbReference>
<protein>
    <submittedName>
        <fullName evidence="2">NUDIX hydrolase</fullName>
    </submittedName>
</protein>
<evidence type="ECO:0000259" key="1">
    <source>
        <dbReference type="PROSITE" id="PS51462"/>
    </source>
</evidence>